<evidence type="ECO:0000313" key="2">
    <source>
        <dbReference type="Proteomes" id="UP000546244"/>
    </source>
</evidence>
<dbReference type="Proteomes" id="UP000546244">
    <property type="component" value="Unassembled WGS sequence"/>
</dbReference>
<dbReference type="EMBL" id="JAARMV010000001">
    <property type="protein sequence ID" value="MBC2370516.1"/>
    <property type="molecule type" value="Genomic_DNA"/>
</dbReference>
<proteinExistence type="predicted"/>
<evidence type="ECO:0000313" key="1">
    <source>
        <dbReference type="EMBL" id="MBC2370516.1"/>
    </source>
</evidence>
<dbReference type="AlphaFoldDB" id="A0A7X1A3C0"/>
<organism evidence="1 2">
    <name type="scientific">Listeria booriae</name>
    <dbReference type="NCBI Taxonomy" id="1552123"/>
    <lineage>
        <taxon>Bacteria</taxon>
        <taxon>Bacillati</taxon>
        <taxon>Bacillota</taxon>
        <taxon>Bacilli</taxon>
        <taxon>Bacillales</taxon>
        <taxon>Listeriaceae</taxon>
        <taxon>Listeria</taxon>
    </lineage>
</organism>
<name>A0A7X1A3C0_9LIST</name>
<reference evidence="1 2" key="1">
    <citation type="submission" date="2020-03" db="EMBL/GenBank/DDBJ databases">
        <title>Soil Listeria distribution.</title>
        <authorList>
            <person name="Liao J."/>
            <person name="Wiedmann M."/>
        </authorList>
    </citation>
    <scope>NUCLEOTIDE SEQUENCE [LARGE SCALE GENOMIC DNA]</scope>
    <source>
        <strain evidence="1 2">FSL L7-1850</strain>
    </source>
</reference>
<protein>
    <submittedName>
        <fullName evidence="1">Uncharacterized protein</fullName>
    </submittedName>
</protein>
<sequence>MLLIKDDIIFSLRTLTLFDEYSLTISNLERLDLIKLDMKKVVSSLEIDILELFKAYLIFKDSISGLPITDIAFGKTVTYKEAKMDEGRLYLTELGNALLDVALSAAER</sequence>
<dbReference type="RefSeq" id="WP_185617798.1">
    <property type="nucleotide sequence ID" value="NZ_JAARMV010000001.1"/>
</dbReference>
<gene>
    <name evidence="1" type="ORF">HBP98_00725</name>
</gene>
<accession>A0A7X1A3C0</accession>
<comment type="caution">
    <text evidence="1">The sequence shown here is derived from an EMBL/GenBank/DDBJ whole genome shotgun (WGS) entry which is preliminary data.</text>
</comment>